<dbReference type="Proteomes" id="UP001160130">
    <property type="component" value="Unassembled WGS sequence"/>
</dbReference>
<gene>
    <name evidence="1" type="ORF">M2272_004925</name>
</gene>
<name>A0ABT6L5P3_9MYCO</name>
<evidence type="ECO:0000313" key="1">
    <source>
        <dbReference type="EMBL" id="MDH6198266.1"/>
    </source>
</evidence>
<dbReference type="EMBL" id="JARXVE010000010">
    <property type="protein sequence ID" value="MDH6198266.1"/>
    <property type="molecule type" value="Genomic_DNA"/>
</dbReference>
<dbReference type="RefSeq" id="WP_280834858.1">
    <property type="nucleotide sequence ID" value="NZ_JARXVE010000010.1"/>
</dbReference>
<comment type="caution">
    <text evidence="1">The sequence shown here is derived from an EMBL/GenBank/DDBJ whole genome shotgun (WGS) entry which is preliminary data.</text>
</comment>
<proteinExistence type="predicted"/>
<sequence length="45" mass="4414">MTMTAPAAGRAKPTVGLRPTITDAGEAHRLLAAGAVAGKVAQAIT</sequence>
<protein>
    <submittedName>
        <fullName evidence="1">Uncharacterized protein</fullName>
    </submittedName>
</protein>
<organism evidence="1 2">
    <name type="scientific">Mycolicibacterium frederiksbergense</name>
    <dbReference type="NCBI Taxonomy" id="117567"/>
    <lineage>
        <taxon>Bacteria</taxon>
        <taxon>Bacillati</taxon>
        <taxon>Actinomycetota</taxon>
        <taxon>Actinomycetes</taxon>
        <taxon>Mycobacteriales</taxon>
        <taxon>Mycobacteriaceae</taxon>
        <taxon>Mycolicibacterium</taxon>
    </lineage>
</organism>
<keyword evidence="2" id="KW-1185">Reference proteome</keyword>
<evidence type="ECO:0000313" key="2">
    <source>
        <dbReference type="Proteomes" id="UP001160130"/>
    </source>
</evidence>
<accession>A0ABT6L5P3</accession>
<reference evidence="1 2" key="1">
    <citation type="submission" date="2023-04" db="EMBL/GenBank/DDBJ databases">
        <title>Forest soil microbial communities from Buena Vista Peninsula, Colon Province, Panama.</title>
        <authorList>
            <person name="Bouskill N."/>
        </authorList>
    </citation>
    <scope>NUCLEOTIDE SEQUENCE [LARGE SCALE GENOMIC DNA]</scope>
    <source>
        <strain evidence="1 2">AC80</strain>
    </source>
</reference>